<dbReference type="AlphaFoldDB" id="A0A2H3DZE5"/>
<dbReference type="EMBL" id="KZ293654">
    <property type="protein sequence ID" value="PBK94467.1"/>
    <property type="molecule type" value="Genomic_DNA"/>
</dbReference>
<sequence length="352" mass="40005">MESKSLNVNRDMVSKIVPVFPQEIINEIIWQVGRDHREIKVLSTISKCCVQASQTILYKRIQEWATSLDGLLTMLEAGCSLVEVALASVAFCPNLWRTLDNVWFCFPHIVLEQCSMKEEHMQDILTSATKLTTLCIGLGDHSINHQELVASEDGDDLEPINSLLDVSDCQLQSFFYIMEIGCMSFLHSDVYCNQLSLLLNTLQFLFVRANYCVMDSVQVLIDRNAHTLTSLNIFFVCCFQDTSRTLLNIAKCHALSSVVLGEDIRHLDVLTGALQMVPNNNDIQLITIHLSAPLDYFDALQWAHLWEVVEDRNLLSRLVSVNLEFYVFRQVSCPLWDGIVDQISTSWMGTYL</sequence>
<name>A0A2H3DZE5_ARMGA</name>
<evidence type="ECO:0008006" key="3">
    <source>
        <dbReference type="Google" id="ProtNLM"/>
    </source>
</evidence>
<dbReference type="InParanoid" id="A0A2H3DZE5"/>
<keyword evidence="2" id="KW-1185">Reference proteome</keyword>
<dbReference type="Proteomes" id="UP000217790">
    <property type="component" value="Unassembled WGS sequence"/>
</dbReference>
<reference evidence="2" key="1">
    <citation type="journal article" date="2017" name="Nat. Ecol. Evol.">
        <title>Genome expansion and lineage-specific genetic innovations in the forest pathogenic fungi Armillaria.</title>
        <authorList>
            <person name="Sipos G."/>
            <person name="Prasanna A.N."/>
            <person name="Walter M.C."/>
            <person name="O'Connor E."/>
            <person name="Balint B."/>
            <person name="Krizsan K."/>
            <person name="Kiss B."/>
            <person name="Hess J."/>
            <person name="Varga T."/>
            <person name="Slot J."/>
            <person name="Riley R."/>
            <person name="Boka B."/>
            <person name="Rigling D."/>
            <person name="Barry K."/>
            <person name="Lee J."/>
            <person name="Mihaltcheva S."/>
            <person name="LaButti K."/>
            <person name="Lipzen A."/>
            <person name="Waldron R."/>
            <person name="Moloney N.M."/>
            <person name="Sperisen C."/>
            <person name="Kredics L."/>
            <person name="Vagvoelgyi C."/>
            <person name="Patrignani A."/>
            <person name="Fitzpatrick D."/>
            <person name="Nagy I."/>
            <person name="Doyle S."/>
            <person name="Anderson J.B."/>
            <person name="Grigoriev I.V."/>
            <person name="Gueldener U."/>
            <person name="Muensterkoetter M."/>
            <person name="Nagy L.G."/>
        </authorList>
    </citation>
    <scope>NUCLEOTIDE SEQUENCE [LARGE SCALE GENOMIC DNA]</scope>
    <source>
        <strain evidence="2">Ar21-2</strain>
    </source>
</reference>
<evidence type="ECO:0000313" key="2">
    <source>
        <dbReference type="Proteomes" id="UP000217790"/>
    </source>
</evidence>
<accession>A0A2H3DZE5</accession>
<gene>
    <name evidence="1" type="ORF">ARMGADRAFT_1029549</name>
</gene>
<evidence type="ECO:0000313" key="1">
    <source>
        <dbReference type="EMBL" id="PBK94467.1"/>
    </source>
</evidence>
<protein>
    <recommendedName>
        <fullName evidence="3">F-box domain-containing protein</fullName>
    </recommendedName>
</protein>
<organism evidence="1 2">
    <name type="scientific">Armillaria gallica</name>
    <name type="common">Bulbous honey fungus</name>
    <name type="synonym">Armillaria bulbosa</name>
    <dbReference type="NCBI Taxonomy" id="47427"/>
    <lineage>
        <taxon>Eukaryota</taxon>
        <taxon>Fungi</taxon>
        <taxon>Dikarya</taxon>
        <taxon>Basidiomycota</taxon>
        <taxon>Agaricomycotina</taxon>
        <taxon>Agaricomycetes</taxon>
        <taxon>Agaricomycetidae</taxon>
        <taxon>Agaricales</taxon>
        <taxon>Marasmiineae</taxon>
        <taxon>Physalacriaceae</taxon>
        <taxon>Armillaria</taxon>
    </lineage>
</organism>
<proteinExistence type="predicted"/>